<protein>
    <submittedName>
        <fullName evidence="2">Uncharacterized protein</fullName>
    </submittedName>
</protein>
<sequence length="196" mass="21094">MRSFGHTQLSILQIGCSRVESVAGTAAQGALRPDAKTGLFGRYSAIHFCLGLARLRSHTDVTGYLSGKNCLVASPVTSGCGRLYGAACRSPPRVWDVFSFFFFLLFAAVSFSSLSRIENGASSEMFVIDIDDKGPPGIQYYGKTRISHPHQTLFNFVSDQDNGVLRQAIVAVDNTTGHRSPVHSAPTSDNCGKPFG</sequence>
<feature type="region of interest" description="Disordered" evidence="1">
    <location>
        <begin position="176"/>
        <end position="196"/>
    </location>
</feature>
<dbReference type="Proteomes" id="UP001451303">
    <property type="component" value="Unassembled WGS sequence"/>
</dbReference>
<name>A0ABR3DRM5_NEUIN</name>
<evidence type="ECO:0000313" key="3">
    <source>
        <dbReference type="Proteomes" id="UP001451303"/>
    </source>
</evidence>
<gene>
    <name evidence="2" type="ORF">QR685DRAFT_568113</name>
</gene>
<organism evidence="2 3">
    <name type="scientific">Neurospora intermedia</name>
    <dbReference type="NCBI Taxonomy" id="5142"/>
    <lineage>
        <taxon>Eukaryota</taxon>
        <taxon>Fungi</taxon>
        <taxon>Dikarya</taxon>
        <taxon>Ascomycota</taxon>
        <taxon>Pezizomycotina</taxon>
        <taxon>Sordariomycetes</taxon>
        <taxon>Sordariomycetidae</taxon>
        <taxon>Sordariales</taxon>
        <taxon>Sordariaceae</taxon>
        <taxon>Neurospora</taxon>
    </lineage>
</organism>
<proteinExistence type="predicted"/>
<comment type="caution">
    <text evidence="2">The sequence shown here is derived from an EMBL/GenBank/DDBJ whole genome shotgun (WGS) entry which is preliminary data.</text>
</comment>
<keyword evidence="3" id="KW-1185">Reference proteome</keyword>
<dbReference type="EMBL" id="JAVLET010000001">
    <property type="protein sequence ID" value="KAL0475304.1"/>
    <property type="molecule type" value="Genomic_DNA"/>
</dbReference>
<accession>A0ABR3DRM5</accession>
<evidence type="ECO:0000256" key="1">
    <source>
        <dbReference type="SAM" id="MobiDB-lite"/>
    </source>
</evidence>
<evidence type="ECO:0000313" key="2">
    <source>
        <dbReference type="EMBL" id="KAL0475304.1"/>
    </source>
</evidence>
<reference evidence="2 3" key="1">
    <citation type="submission" date="2023-09" db="EMBL/GenBank/DDBJ databases">
        <title>Multi-omics analysis of a traditional fermented food reveals byproduct-associated fungal strains for waste-to-food upcycling.</title>
        <authorList>
            <consortium name="Lawrence Berkeley National Laboratory"/>
            <person name="Rekdal V.M."/>
            <person name="Villalobos-Escobedo J.M."/>
            <person name="Rodriguez-Valeron N."/>
            <person name="Garcia M.O."/>
            <person name="Vasquez D.P."/>
            <person name="Damayanti I."/>
            <person name="Sorensen P.M."/>
            <person name="Baidoo E.E."/>
            <person name="De Carvalho A.C."/>
            <person name="Riley R."/>
            <person name="Lipzen A."/>
            <person name="He G."/>
            <person name="Yan M."/>
            <person name="Haridas S."/>
            <person name="Daum C."/>
            <person name="Yoshinaga Y."/>
            <person name="Ng V."/>
            <person name="Grigoriev I.V."/>
            <person name="Munk R."/>
            <person name="Nuraida L."/>
            <person name="Wijaya C.H."/>
            <person name="Morales P.-C."/>
            <person name="Keasling J.D."/>
        </authorList>
    </citation>
    <scope>NUCLEOTIDE SEQUENCE [LARGE SCALE GENOMIC DNA]</scope>
    <source>
        <strain evidence="2 3">FGSC 2613</strain>
    </source>
</reference>